<organism evidence="6 7">
    <name type="scientific">Paenibacillus thiaminolyticus</name>
    <name type="common">Bacillus thiaminolyticus</name>
    <dbReference type="NCBI Taxonomy" id="49283"/>
    <lineage>
        <taxon>Bacteria</taxon>
        <taxon>Bacillati</taxon>
        <taxon>Bacillota</taxon>
        <taxon>Bacilli</taxon>
        <taxon>Bacillales</taxon>
        <taxon>Paenibacillaceae</taxon>
        <taxon>Paenibacillus</taxon>
    </lineage>
</organism>
<dbReference type="PANTHER" id="PTHR30055:SF234">
    <property type="entry name" value="HTH-TYPE TRANSCRIPTIONAL REGULATOR BETI"/>
    <property type="match status" value="1"/>
</dbReference>
<dbReference type="InterPro" id="IPR050109">
    <property type="entry name" value="HTH-type_TetR-like_transc_reg"/>
</dbReference>
<reference evidence="6 7" key="1">
    <citation type="submission" date="2018-09" db="EMBL/GenBank/DDBJ databases">
        <title>Paenibacillus SK2017-BO5.</title>
        <authorList>
            <person name="Piskunova J.V."/>
            <person name="Dubiley S.A."/>
            <person name="Severinov K.V."/>
        </authorList>
    </citation>
    <scope>NUCLEOTIDE SEQUENCE [LARGE SCALE GENOMIC DNA]</scope>
    <source>
        <strain evidence="6 7">BO5</strain>
    </source>
</reference>
<keyword evidence="2 4" id="KW-0238">DNA-binding</keyword>
<dbReference type="OrthoDB" id="9815924at2"/>
<evidence type="ECO:0000256" key="1">
    <source>
        <dbReference type="ARBA" id="ARBA00023015"/>
    </source>
</evidence>
<name>A0A3A3GFL0_PANTH</name>
<dbReference type="Pfam" id="PF00440">
    <property type="entry name" value="TetR_N"/>
    <property type="match status" value="1"/>
</dbReference>
<accession>A0A3A3GFL0</accession>
<dbReference type="InterPro" id="IPR025996">
    <property type="entry name" value="MT1864/Rv1816-like_C"/>
</dbReference>
<dbReference type="AlphaFoldDB" id="A0A3A3GFL0"/>
<protein>
    <submittedName>
        <fullName evidence="6">TetR/AcrR family transcriptional regulator</fullName>
    </submittedName>
</protein>
<evidence type="ECO:0000313" key="7">
    <source>
        <dbReference type="Proteomes" id="UP000266177"/>
    </source>
</evidence>
<evidence type="ECO:0000313" key="6">
    <source>
        <dbReference type="EMBL" id="RJG22591.1"/>
    </source>
</evidence>
<feature type="DNA-binding region" description="H-T-H motif" evidence="4">
    <location>
        <begin position="32"/>
        <end position="51"/>
    </location>
</feature>
<evidence type="ECO:0000256" key="4">
    <source>
        <dbReference type="PROSITE-ProRule" id="PRU00335"/>
    </source>
</evidence>
<sequence>MPRKAVDQELSRERILEVARHLFVTKGYRAISMRSIGQHLGYSHGSLYYHFKDKAELFYALVREDFNRLERLFERVLNQTPSEGLSKMEQVMLEFIRFGLDHPHHYEIMFMTRDEELLAYARTEQARCLDMFSTIVRQAMAGHAHSEQERHNIPLSIFLAMHGFISFYIQDQVTYEEIKPAALAHIRFLYQRVLDAAQSA</sequence>
<evidence type="ECO:0000256" key="3">
    <source>
        <dbReference type="ARBA" id="ARBA00023163"/>
    </source>
</evidence>
<dbReference type="PANTHER" id="PTHR30055">
    <property type="entry name" value="HTH-TYPE TRANSCRIPTIONAL REGULATOR RUTR"/>
    <property type="match status" value="1"/>
</dbReference>
<dbReference type="EMBL" id="QYZD01000015">
    <property type="protein sequence ID" value="RJG22591.1"/>
    <property type="molecule type" value="Genomic_DNA"/>
</dbReference>
<dbReference type="InterPro" id="IPR009057">
    <property type="entry name" value="Homeodomain-like_sf"/>
</dbReference>
<dbReference type="GO" id="GO:0003700">
    <property type="term" value="F:DNA-binding transcription factor activity"/>
    <property type="evidence" value="ECO:0007669"/>
    <property type="project" value="TreeGrafter"/>
</dbReference>
<dbReference type="Pfam" id="PF13305">
    <property type="entry name" value="TetR_C_33"/>
    <property type="match status" value="1"/>
</dbReference>
<keyword evidence="3" id="KW-0804">Transcription</keyword>
<dbReference type="InterPro" id="IPR001647">
    <property type="entry name" value="HTH_TetR"/>
</dbReference>
<dbReference type="RefSeq" id="WP_119794682.1">
    <property type="nucleotide sequence ID" value="NZ_QYZD01000015.1"/>
</dbReference>
<feature type="domain" description="HTH tetR-type" evidence="5">
    <location>
        <begin position="9"/>
        <end position="69"/>
    </location>
</feature>
<dbReference type="InterPro" id="IPR036271">
    <property type="entry name" value="Tet_transcr_reg_TetR-rel_C_sf"/>
</dbReference>
<gene>
    <name evidence="6" type="ORF">DQX05_16705</name>
</gene>
<evidence type="ECO:0000259" key="5">
    <source>
        <dbReference type="PROSITE" id="PS50977"/>
    </source>
</evidence>
<dbReference type="PRINTS" id="PR00455">
    <property type="entry name" value="HTHTETR"/>
</dbReference>
<proteinExistence type="predicted"/>
<evidence type="ECO:0000256" key="2">
    <source>
        <dbReference type="ARBA" id="ARBA00023125"/>
    </source>
</evidence>
<keyword evidence="1" id="KW-0805">Transcription regulation</keyword>
<dbReference type="SUPFAM" id="SSF46689">
    <property type="entry name" value="Homeodomain-like"/>
    <property type="match status" value="1"/>
</dbReference>
<dbReference type="Gene3D" id="1.10.357.10">
    <property type="entry name" value="Tetracycline Repressor, domain 2"/>
    <property type="match status" value="1"/>
</dbReference>
<dbReference type="GO" id="GO:0000976">
    <property type="term" value="F:transcription cis-regulatory region binding"/>
    <property type="evidence" value="ECO:0007669"/>
    <property type="project" value="TreeGrafter"/>
</dbReference>
<dbReference type="PROSITE" id="PS50977">
    <property type="entry name" value="HTH_TETR_2"/>
    <property type="match status" value="1"/>
</dbReference>
<dbReference type="Proteomes" id="UP000266177">
    <property type="component" value="Unassembled WGS sequence"/>
</dbReference>
<dbReference type="SUPFAM" id="SSF48498">
    <property type="entry name" value="Tetracyclin repressor-like, C-terminal domain"/>
    <property type="match status" value="1"/>
</dbReference>
<comment type="caution">
    <text evidence="6">The sequence shown here is derived from an EMBL/GenBank/DDBJ whole genome shotgun (WGS) entry which is preliminary data.</text>
</comment>